<dbReference type="InterPro" id="IPR012938">
    <property type="entry name" value="Glc/Sorbosone_DH"/>
</dbReference>
<reference evidence="2 3" key="1">
    <citation type="journal article" date="2016" name="Nat. Commun.">
        <title>Thousands of microbial genomes shed light on interconnected biogeochemical processes in an aquifer system.</title>
        <authorList>
            <person name="Anantharaman K."/>
            <person name="Brown C.T."/>
            <person name="Hug L.A."/>
            <person name="Sharon I."/>
            <person name="Castelle C.J."/>
            <person name="Probst A.J."/>
            <person name="Thomas B.C."/>
            <person name="Singh A."/>
            <person name="Wilkins M.J."/>
            <person name="Karaoz U."/>
            <person name="Brodie E.L."/>
            <person name="Williams K.H."/>
            <person name="Hubbard S.S."/>
            <person name="Banfield J.F."/>
        </authorList>
    </citation>
    <scope>NUCLEOTIDE SEQUENCE [LARGE SCALE GENOMIC DNA]</scope>
</reference>
<protein>
    <recommendedName>
        <fullName evidence="1">Glucose/Sorbosone dehydrogenase domain-containing protein</fullName>
    </recommendedName>
</protein>
<dbReference type="InterPro" id="IPR011042">
    <property type="entry name" value="6-blade_b-propeller_TolB-like"/>
</dbReference>
<dbReference type="Proteomes" id="UP000177082">
    <property type="component" value="Unassembled WGS sequence"/>
</dbReference>
<evidence type="ECO:0000313" key="2">
    <source>
        <dbReference type="EMBL" id="OGM61476.1"/>
    </source>
</evidence>
<dbReference type="STRING" id="1802519.A2961_00540"/>
<dbReference type="SUPFAM" id="SSF50952">
    <property type="entry name" value="Soluble quinoprotein glucose dehydrogenase"/>
    <property type="match status" value="1"/>
</dbReference>
<accession>A0A1F8BBP9</accession>
<dbReference type="Pfam" id="PF07995">
    <property type="entry name" value="GSDH"/>
    <property type="match status" value="1"/>
</dbReference>
<name>A0A1F8BBP9_9BACT</name>
<dbReference type="EMBL" id="MGHF01000038">
    <property type="protein sequence ID" value="OGM61476.1"/>
    <property type="molecule type" value="Genomic_DNA"/>
</dbReference>
<evidence type="ECO:0000259" key="1">
    <source>
        <dbReference type="Pfam" id="PF07995"/>
    </source>
</evidence>
<dbReference type="AlphaFoldDB" id="A0A1F8BBP9"/>
<comment type="caution">
    <text evidence="2">The sequence shown here is derived from an EMBL/GenBank/DDBJ whole genome shotgun (WGS) entry which is preliminary data.</text>
</comment>
<dbReference type="PANTHER" id="PTHR19328:SF13">
    <property type="entry name" value="HIPL1 PROTEIN"/>
    <property type="match status" value="1"/>
</dbReference>
<sequence>MNKKPAIFVTALIIVLVGYLFRERILRVFYAPTSSLVETGVITKQIEETDQKEVDKEMPNRLDIETVVENLDIPWELVFLPDGRMLITERPGDLLIIGKDKKTVKVQGVYHFGEGGLLGMALHPDFQNNNFIYLYFTSSVSGKVSNRVERYKLIGDTLVDKRTILEEIPGAANHDGGRLKFGPDGFLYVTTGDSQNSNLSQDTASLAGKILRVKDDGSIPADNPFGNAIYSYGHRNVQGIAWDSENRLWATEHGRSGVQSGLDEINLVVKGANYGWPVIQGDQTREGMFTPVINSGASDTWAPSGMVFYEGRLFWAGLRGESLYEAVIQENNLVNLKANFRSEYGRLRTVVVGPDGYFYVLTNNRDGRGTPSAGDDKIIRVNPKLFK</sequence>
<feature type="domain" description="Glucose/Sorbosone dehydrogenase" evidence="1">
    <location>
        <begin position="71"/>
        <end position="368"/>
    </location>
</feature>
<dbReference type="InterPro" id="IPR011041">
    <property type="entry name" value="Quinoprot_gluc/sorb_DH_b-prop"/>
</dbReference>
<gene>
    <name evidence="2" type="ORF">A2961_00540</name>
</gene>
<dbReference type="PANTHER" id="PTHR19328">
    <property type="entry name" value="HEDGEHOG-INTERACTING PROTEIN"/>
    <property type="match status" value="1"/>
</dbReference>
<organism evidence="2 3">
    <name type="scientific">Candidatus Woesebacteria bacterium RIFCSPLOWO2_01_FULL_39_21</name>
    <dbReference type="NCBI Taxonomy" id="1802519"/>
    <lineage>
        <taxon>Bacteria</taxon>
        <taxon>Candidatus Woeseibacteriota</taxon>
    </lineage>
</organism>
<dbReference type="Gene3D" id="2.120.10.30">
    <property type="entry name" value="TolB, C-terminal domain"/>
    <property type="match status" value="1"/>
</dbReference>
<evidence type="ECO:0000313" key="3">
    <source>
        <dbReference type="Proteomes" id="UP000177082"/>
    </source>
</evidence>
<proteinExistence type="predicted"/>